<evidence type="ECO:0000313" key="1">
    <source>
        <dbReference type="EMBL" id="OQU91918.1"/>
    </source>
</evidence>
<gene>
    <name evidence="1" type="ORF">SORBI_3001G261537</name>
</gene>
<dbReference type="EMBL" id="CM000760">
    <property type="protein sequence ID" value="OQU91918.1"/>
    <property type="molecule type" value="Genomic_DNA"/>
</dbReference>
<protein>
    <submittedName>
        <fullName evidence="1">Uncharacterized protein</fullName>
    </submittedName>
</protein>
<evidence type="ECO:0000313" key="2">
    <source>
        <dbReference type="Proteomes" id="UP000000768"/>
    </source>
</evidence>
<name>A0A109NDL1_SORBI</name>
<dbReference type="Proteomes" id="UP000000768">
    <property type="component" value="Chromosome 1"/>
</dbReference>
<proteinExistence type="predicted"/>
<organism evidence="1 2">
    <name type="scientific">Sorghum bicolor</name>
    <name type="common">Sorghum</name>
    <name type="synonym">Sorghum vulgare</name>
    <dbReference type="NCBI Taxonomy" id="4558"/>
    <lineage>
        <taxon>Eukaryota</taxon>
        <taxon>Viridiplantae</taxon>
        <taxon>Streptophyta</taxon>
        <taxon>Embryophyta</taxon>
        <taxon>Tracheophyta</taxon>
        <taxon>Spermatophyta</taxon>
        <taxon>Magnoliopsida</taxon>
        <taxon>Liliopsida</taxon>
        <taxon>Poales</taxon>
        <taxon>Poaceae</taxon>
        <taxon>PACMAD clade</taxon>
        <taxon>Panicoideae</taxon>
        <taxon>Andropogonodae</taxon>
        <taxon>Andropogoneae</taxon>
        <taxon>Sorghinae</taxon>
        <taxon>Sorghum</taxon>
    </lineage>
</organism>
<dbReference type="ExpressionAtlas" id="A0A109NDL1">
    <property type="expression patterns" value="baseline"/>
</dbReference>
<keyword evidence="2" id="KW-1185">Reference proteome</keyword>
<reference evidence="1 2" key="1">
    <citation type="journal article" date="2009" name="Nature">
        <title>The Sorghum bicolor genome and the diversification of grasses.</title>
        <authorList>
            <person name="Paterson A.H."/>
            <person name="Bowers J.E."/>
            <person name="Bruggmann R."/>
            <person name="Dubchak I."/>
            <person name="Grimwood J."/>
            <person name="Gundlach H."/>
            <person name="Haberer G."/>
            <person name="Hellsten U."/>
            <person name="Mitros T."/>
            <person name="Poliakov A."/>
            <person name="Schmutz J."/>
            <person name="Spannagl M."/>
            <person name="Tang H."/>
            <person name="Wang X."/>
            <person name="Wicker T."/>
            <person name="Bharti A.K."/>
            <person name="Chapman J."/>
            <person name="Feltus F.A."/>
            <person name="Gowik U."/>
            <person name="Grigoriev I.V."/>
            <person name="Lyons E."/>
            <person name="Maher C.A."/>
            <person name="Martis M."/>
            <person name="Narechania A."/>
            <person name="Otillar R.P."/>
            <person name="Penning B.W."/>
            <person name="Salamov A.A."/>
            <person name="Wang Y."/>
            <person name="Zhang L."/>
            <person name="Carpita N.C."/>
            <person name="Freeling M."/>
            <person name="Gingle A.R."/>
            <person name="Hash C.T."/>
            <person name="Keller B."/>
            <person name="Klein P."/>
            <person name="Kresovich S."/>
            <person name="McCann M.C."/>
            <person name="Ming R."/>
            <person name="Peterson D.G."/>
            <person name="Mehboob-ur-Rahman"/>
            <person name="Ware D."/>
            <person name="Westhoff P."/>
            <person name="Mayer K.F."/>
            <person name="Messing J."/>
            <person name="Rokhsar D.S."/>
        </authorList>
    </citation>
    <scope>NUCLEOTIDE SEQUENCE [LARGE SCALE GENOMIC DNA]</scope>
    <source>
        <strain evidence="2">cv. BTx623</strain>
    </source>
</reference>
<dbReference type="Gramene" id="OQU91918">
    <property type="protein sequence ID" value="OQU91918"/>
    <property type="gene ID" value="SORBI_3001G261537"/>
</dbReference>
<dbReference type="AlphaFoldDB" id="A0A109NDL1"/>
<sequence>MAATTVLRAQMGTNSYCRVWHRRAHRTWASHPTRTLPSSSASRACPRLIVSSRHELPEKVSTRLAMLPCQPTTTASLRVLLQHCWQDPGCGPCKCSIVGAGRGQELLFNCSKCIHLEMPLEGCCDAALGLQPDLIYGGMVLLRPRFKPVLSTYARIPGTSRKIAVPECGTGVP</sequence>
<reference evidence="2" key="2">
    <citation type="journal article" date="2018" name="Plant J.">
        <title>The Sorghum bicolor reference genome: improved assembly, gene annotations, a transcriptome atlas, and signatures of genome organization.</title>
        <authorList>
            <person name="McCormick R.F."/>
            <person name="Truong S.K."/>
            <person name="Sreedasyam A."/>
            <person name="Jenkins J."/>
            <person name="Shu S."/>
            <person name="Sims D."/>
            <person name="Kennedy M."/>
            <person name="Amirebrahimi M."/>
            <person name="Weers B.D."/>
            <person name="McKinley B."/>
            <person name="Mattison A."/>
            <person name="Morishige D.T."/>
            <person name="Grimwood J."/>
            <person name="Schmutz J."/>
            <person name="Mullet J.E."/>
        </authorList>
    </citation>
    <scope>NUCLEOTIDE SEQUENCE [LARGE SCALE GENOMIC DNA]</scope>
    <source>
        <strain evidence="2">cv. BTx623</strain>
    </source>
</reference>
<dbReference type="InParanoid" id="A0A109NDL1"/>
<accession>A0A109NDL1</accession>